<dbReference type="OrthoDB" id="9791628at2"/>
<name>A0A5M9WR65_PAEAM</name>
<dbReference type="AlphaFoldDB" id="A0A5M9WR65"/>
<dbReference type="InterPro" id="IPR006683">
    <property type="entry name" value="Thioestr_dom"/>
</dbReference>
<dbReference type="CDD" id="cd03442">
    <property type="entry name" value="BFIT_BACH"/>
    <property type="match status" value="1"/>
</dbReference>
<sequence length="173" mass="19890">MDQTERKYVRETRCFKTARVFPTDVNNHNTLFGGKLMSYIDDIASIAASKLCRVNTVTASTDSVDFLYPINPTDSVTLESFATWTGRSSMEIFVKVIREDLKTGEKKIAATAFLTFVALDENNRKLIVPRIIPETEEEKKLYETAPDRAAMRKQRREESKKFADFLTVTYPWE</sequence>
<dbReference type="Gene3D" id="3.10.129.10">
    <property type="entry name" value="Hotdog Thioesterase"/>
    <property type="match status" value="1"/>
</dbReference>
<evidence type="ECO:0000313" key="5">
    <source>
        <dbReference type="EMBL" id="KAA8784126.1"/>
    </source>
</evidence>
<dbReference type="InterPro" id="IPR033120">
    <property type="entry name" value="HOTDOG_ACOT"/>
</dbReference>
<feature type="domain" description="HotDog ACOT-type" evidence="4">
    <location>
        <begin position="10"/>
        <end position="122"/>
    </location>
</feature>
<organism evidence="5 6">
    <name type="scientific">Paenibacillus amylolyticus</name>
    <dbReference type="NCBI Taxonomy" id="1451"/>
    <lineage>
        <taxon>Bacteria</taxon>
        <taxon>Bacillati</taxon>
        <taxon>Bacillota</taxon>
        <taxon>Bacilli</taxon>
        <taxon>Bacillales</taxon>
        <taxon>Paenibacillaceae</taxon>
        <taxon>Paenibacillus</taxon>
    </lineage>
</organism>
<accession>A0A5M9WR65</accession>
<dbReference type="PANTHER" id="PTHR11049:SF24">
    <property type="entry name" value="CYTOSOLIC ACYL COENZYME A THIOESTER HYDROLASE"/>
    <property type="match status" value="1"/>
</dbReference>
<dbReference type="GO" id="GO:0005829">
    <property type="term" value="C:cytosol"/>
    <property type="evidence" value="ECO:0007669"/>
    <property type="project" value="TreeGrafter"/>
</dbReference>
<gene>
    <name evidence="5" type="ORF">EC604_09725</name>
</gene>
<evidence type="ECO:0000256" key="3">
    <source>
        <dbReference type="PROSITE-ProRule" id="PRU01106"/>
    </source>
</evidence>
<protein>
    <submittedName>
        <fullName evidence="5">Acyl-CoA thioesterase</fullName>
    </submittedName>
</protein>
<dbReference type="PROSITE" id="PS51770">
    <property type="entry name" value="HOTDOG_ACOT"/>
    <property type="match status" value="1"/>
</dbReference>
<dbReference type="EMBL" id="RIAS01000004">
    <property type="protein sequence ID" value="KAA8784126.1"/>
    <property type="molecule type" value="Genomic_DNA"/>
</dbReference>
<evidence type="ECO:0000259" key="4">
    <source>
        <dbReference type="PROSITE" id="PS51770"/>
    </source>
</evidence>
<dbReference type="InterPro" id="IPR029069">
    <property type="entry name" value="HotDog_dom_sf"/>
</dbReference>
<comment type="caution">
    <text evidence="5">The sequence shown here is derived from an EMBL/GenBank/DDBJ whole genome shotgun (WGS) entry which is preliminary data.</text>
</comment>
<evidence type="ECO:0000256" key="2">
    <source>
        <dbReference type="ARBA" id="ARBA00022801"/>
    </source>
</evidence>
<dbReference type="PANTHER" id="PTHR11049">
    <property type="entry name" value="ACYL COENZYME A THIOESTER HYDROLASE"/>
    <property type="match status" value="1"/>
</dbReference>
<evidence type="ECO:0000313" key="6">
    <source>
        <dbReference type="Proteomes" id="UP000323664"/>
    </source>
</evidence>
<dbReference type="Pfam" id="PF03061">
    <property type="entry name" value="4HBT"/>
    <property type="match status" value="1"/>
</dbReference>
<dbReference type="GO" id="GO:0006637">
    <property type="term" value="P:acyl-CoA metabolic process"/>
    <property type="evidence" value="ECO:0007669"/>
    <property type="project" value="TreeGrafter"/>
</dbReference>
<comment type="similarity">
    <text evidence="1">Belongs to the acyl coenzyme A hydrolase family.</text>
</comment>
<dbReference type="GO" id="GO:0052816">
    <property type="term" value="F:long-chain fatty acyl-CoA hydrolase activity"/>
    <property type="evidence" value="ECO:0007669"/>
    <property type="project" value="TreeGrafter"/>
</dbReference>
<reference evidence="5 6" key="1">
    <citation type="journal article" date="2019" name="J. Ind. Microbiol. Biotechnol.">
        <title>Paenibacillus amylolyticus 27C64 has a diverse set of carbohydrate-active enzymes and complete pectin deconstruction system.</title>
        <authorList>
            <person name="Keggi C."/>
            <person name="Doran-Peterson J."/>
        </authorList>
    </citation>
    <scope>NUCLEOTIDE SEQUENCE [LARGE SCALE GENOMIC DNA]</scope>
    <source>
        <strain evidence="5 6">27C64</strain>
    </source>
</reference>
<proteinExistence type="inferred from homology"/>
<dbReference type="SUPFAM" id="SSF54637">
    <property type="entry name" value="Thioesterase/thiol ester dehydrase-isomerase"/>
    <property type="match status" value="1"/>
</dbReference>
<dbReference type="GO" id="GO:0009062">
    <property type="term" value="P:fatty acid catabolic process"/>
    <property type="evidence" value="ECO:0007669"/>
    <property type="project" value="TreeGrafter"/>
</dbReference>
<dbReference type="InterPro" id="IPR040170">
    <property type="entry name" value="Cytosol_ACT"/>
</dbReference>
<keyword evidence="2 3" id="KW-0378">Hydrolase</keyword>
<dbReference type="Proteomes" id="UP000323664">
    <property type="component" value="Unassembled WGS sequence"/>
</dbReference>
<evidence type="ECO:0000256" key="1">
    <source>
        <dbReference type="ARBA" id="ARBA00010458"/>
    </source>
</evidence>